<evidence type="ECO:0000313" key="2">
    <source>
        <dbReference type="Proteomes" id="UP001206925"/>
    </source>
</evidence>
<dbReference type="AlphaFoldDB" id="A0AAD5GS10"/>
<proteinExistence type="predicted"/>
<reference evidence="1" key="1">
    <citation type="submission" date="2022-06" db="EMBL/GenBank/DDBJ databases">
        <title>Uncovering the hologenomic basis of an extraordinary plant invasion.</title>
        <authorList>
            <person name="Bieker V.C."/>
            <person name="Martin M.D."/>
            <person name="Gilbert T."/>
            <person name="Hodgins K."/>
            <person name="Battlay P."/>
            <person name="Petersen B."/>
            <person name="Wilson J."/>
        </authorList>
    </citation>
    <scope>NUCLEOTIDE SEQUENCE</scope>
    <source>
        <strain evidence="1">AA19_3_7</strain>
        <tissue evidence="1">Leaf</tissue>
    </source>
</reference>
<comment type="caution">
    <text evidence="1">The sequence shown here is derived from an EMBL/GenBank/DDBJ whole genome shotgun (WGS) entry which is preliminary data.</text>
</comment>
<protein>
    <submittedName>
        <fullName evidence="1">Uncharacterized protein</fullName>
    </submittedName>
</protein>
<dbReference type="Proteomes" id="UP001206925">
    <property type="component" value="Unassembled WGS sequence"/>
</dbReference>
<gene>
    <name evidence="1" type="ORF">M8C21_004699</name>
</gene>
<dbReference type="EMBL" id="JAMZMK010006153">
    <property type="protein sequence ID" value="KAI7750446.1"/>
    <property type="molecule type" value="Genomic_DNA"/>
</dbReference>
<sequence>MVVPGRLVVVVGFNRSYMVVVVGRLNGGCRSIGGGRLVVVVRFNMSYVVVVAGRLNGGCRSIGGGSWL</sequence>
<organism evidence="1 2">
    <name type="scientific">Ambrosia artemisiifolia</name>
    <name type="common">Common ragweed</name>
    <dbReference type="NCBI Taxonomy" id="4212"/>
    <lineage>
        <taxon>Eukaryota</taxon>
        <taxon>Viridiplantae</taxon>
        <taxon>Streptophyta</taxon>
        <taxon>Embryophyta</taxon>
        <taxon>Tracheophyta</taxon>
        <taxon>Spermatophyta</taxon>
        <taxon>Magnoliopsida</taxon>
        <taxon>eudicotyledons</taxon>
        <taxon>Gunneridae</taxon>
        <taxon>Pentapetalae</taxon>
        <taxon>asterids</taxon>
        <taxon>campanulids</taxon>
        <taxon>Asterales</taxon>
        <taxon>Asteraceae</taxon>
        <taxon>Asteroideae</taxon>
        <taxon>Heliantheae alliance</taxon>
        <taxon>Heliantheae</taxon>
        <taxon>Ambrosia</taxon>
    </lineage>
</organism>
<accession>A0AAD5GS10</accession>
<keyword evidence="2" id="KW-1185">Reference proteome</keyword>
<evidence type="ECO:0000313" key="1">
    <source>
        <dbReference type="EMBL" id="KAI7750446.1"/>
    </source>
</evidence>
<name>A0AAD5GS10_AMBAR</name>